<organism evidence="12 13">
    <name type="scientific">Chloropicon roscoffensis</name>
    <dbReference type="NCBI Taxonomy" id="1461544"/>
    <lineage>
        <taxon>Eukaryota</taxon>
        <taxon>Viridiplantae</taxon>
        <taxon>Chlorophyta</taxon>
        <taxon>Chloropicophyceae</taxon>
        <taxon>Chloropicales</taxon>
        <taxon>Chloropicaceae</taxon>
        <taxon>Chloropicon</taxon>
    </lineage>
</organism>
<evidence type="ECO:0000256" key="1">
    <source>
        <dbReference type="ARBA" id="ARBA00001946"/>
    </source>
</evidence>
<feature type="domain" description="Nudix hydrolase" evidence="11">
    <location>
        <begin position="204"/>
        <end position="338"/>
    </location>
</feature>
<dbReference type="Gene3D" id="3.90.79.10">
    <property type="entry name" value="Nucleoside Triphosphate Pyrophosphohydrolase"/>
    <property type="match status" value="1"/>
</dbReference>
<dbReference type="PANTHER" id="PTHR42904">
    <property type="entry name" value="NUDIX HYDROLASE, NUDC SUBFAMILY"/>
    <property type="match status" value="1"/>
</dbReference>
<evidence type="ECO:0000256" key="8">
    <source>
        <dbReference type="ARBA" id="ARBA00023027"/>
    </source>
</evidence>
<reference evidence="12 13" key="1">
    <citation type="submission" date="2024-03" db="EMBL/GenBank/DDBJ databases">
        <title>Complete genome sequence of the green alga Chloropicon roscoffensis RCC1871.</title>
        <authorList>
            <person name="Lemieux C."/>
            <person name="Pombert J.-F."/>
            <person name="Otis C."/>
            <person name="Turmel M."/>
        </authorList>
    </citation>
    <scope>NUCLEOTIDE SEQUENCE [LARGE SCALE GENOMIC DNA]</scope>
    <source>
        <strain evidence="12 13">RCC1871</strain>
    </source>
</reference>
<evidence type="ECO:0000256" key="9">
    <source>
        <dbReference type="ARBA" id="ARBA00023679"/>
    </source>
</evidence>
<dbReference type="GO" id="GO:0005777">
    <property type="term" value="C:peroxisome"/>
    <property type="evidence" value="ECO:0007669"/>
    <property type="project" value="TreeGrafter"/>
</dbReference>
<dbReference type="GO" id="GO:0006742">
    <property type="term" value="P:NADP+ catabolic process"/>
    <property type="evidence" value="ECO:0007669"/>
    <property type="project" value="TreeGrafter"/>
</dbReference>
<dbReference type="InterPro" id="IPR000086">
    <property type="entry name" value="NUDIX_hydrolase_dom"/>
</dbReference>
<dbReference type="AlphaFoldDB" id="A0AAX4PDL8"/>
<keyword evidence="5" id="KW-0479">Metal-binding</keyword>
<dbReference type="EC" id="3.6.1.22" evidence="4"/>
<keyword evidence="6 12" id="KW-0378">Hydrolase</keyword>
<evidence type="ECO:0000256" key="5">
    <source>
        <dbReference type="ARBA" id="ARBA00022723"/>
    </source>
</evidence>
<comment type="cofactor">
    <cofactor evidence="1">
        <name>Mg(2+)</name>
        <dbReference type="ChEBI" id="CHEBI:18420"/>
    </cofactor>
</comment>
<comment type="cofactor">
    <cofactor evidence="2">
        <name>Zn(2+)</name>
        <dbReference type="ChEBI" id="CHEBI:29105"/>
    </cofactor>
</comment>
<evidence type="ECO:0000313" key="13">
    <source>
        <dbReference type="Proteomes" id="UP001472866"/>
    </source>
</evidence>
<evidence type="ECO:0000256" key="2">
    <source>
        <dbReference type="ARBA" id="ARBA00001947"/>
    </source>
</evidence>
<dbReference type="GO" id="GO:0019677">
    <property type="term" value="P:NAD+ catabolic process"/>
    <property type="evidence" value="ECO:0007669"/>
    <property type="project" value="TreeGrafter"/>
</dbReference>
<dbReference type="PROSITE" id="PS00893">
    <property type="entry name" value="NUDIX_BOX"/>
    <property type="match status" value="1"/>
</dbReference>
<dbReference type="GO" id="GO:0035529">
    <property type="term" value="F:NADH pyrophosphatase activity"/>
    <property type="evidence" value="ECO:0007669"/>
    <property type="project" value="TreeGrafter"/>
</dbReference>
<keyword evidence="13" id="KW-1185">Reference proteome</keyword>
<evidence type="ECO:0000256" key="7">
    <source>
        <dbReference type="ARBA" id="ARBA00022842"/>
    </source>
</evidence>
<dbReference type="InterPro" id="IPR020084">
    <property type="entry name" value="NUDIX_hydrolase_CS"/>
</dbReference>
<gene>
    <name evidence="12" type="ORF">HKI87_08g53670</name>
</gene>
<evidence type="ECO:0000313" key="12">
    <source>
        <dbReference type="EMBL" id="WZN63814.1"/>
    </source>
</evidence>
<comment type="catalytic activity">
    <reaction evidence="9">
        <text>a 5'-end NAD(+)-phospho-ribonucleoside in mRNA + H2O = a 5'-end phospho-adenosine-phospho-ribonucleoside in mRNA + beta-nicotinamide D-ribonucleotide + 2 H(+)</text>
        <dbReference type="Rhea" id="RHEA:60876"/>
        <dbReference type="Rhea" id="RHEA-COMP:15698"/>
        <dbReference type="Rhea" id="RHEA-COMP:15719"/>
        <dbReference type="ChEBI" id="CHEBI:14649"/>
        <dbReference type="ChEBI" id="CHEBI:15377"/>
        <dbReference type="ChEBI" id="CHEBI:15378"/>
        <dbReference type="ChEBI" id="CHEBI:144029"/>
        <dbReference type="ChEBI" id="CHEBI:144051"/>
    </reaction>
    <physiologicalReaction direction="left-to-right" evidence="9">
        <dbReference type="Rhea" id="RHEA:60877"/>
    </physiologicalReaction>
</comment>
<sequence length="380" mass="40985">MSANRWGLFDGNALSRAIPKQARNDAGAFARRELDSGARILAVVKNKVYLDEVDPKQLGWLCRPQVEERFGLRYTSDDDDDDDDGVSFASASASGEEEGGVKFDLVYLGREEGGRSFFALDLTRHRPASESPAFGELRSYIKANSDLLDSGERASSVSRAGYALALSNWARGVRFCPSCGGGPMRSAQMGTRRECPSCGKKQYPRLDPVAICLVVSSDGNHALLGSPRYASGRMLTCLAGFVEQGETLEEAAAREVMEEAGVEVGQIRILGSQPWPLGRSGACELMVGCIARATSSPGTGSLEIDFDEMNSVTWVEKGVVAEKLKQAKDRAAGLPVESGRGDTWIVPPYAIAHHLIDYWVNGDGNGVVAEERGDLKVSRL</sequence>
<evidence type="ECO:0000256" key="10">
    <source>
        <dbReference type="SAM" id="MobiDB-lite"/>
    </source>
</evidence>
<dbReference type="InterPro" id="IPR049734">
    <property type="entry name" value="NudC-like_C"/>
</dbReference>
<keyword evidence="8" id="KW-0520">NAD</keyword>
<dbReference type="Gene3D" id="3.90.79.20">
    <property type="match status" value="1"/>
</dbReference>
<proteinExistence type="inferred from homology"/>
<dbReference type="GO" id="GO:0005829">
    <property type="term" value="C:cytosol"/>
    <property type="evidence" value="ECO:0007669"/>
    <property type="project" value="TreeGrafter"/>
</dbReference>
<dbReference type="GO" id="GO:0046872">
    <property type="term" value="F:metal ion binding"/>
    <property type="evidence" value="ECO:0007669"/>
    <property type="project" value="UniProtKB-KW"/>
</dbReference>
<keyword evidence="7" id="KW-0460">Magnesium</keyword>
<feature type="region of interest" description="Disordered" evidence="10">
    <location>
        <begin position="73"/>
        <end position="93"/>
    </location>
</feature>
<dbReference type="Proteomes" id="UP001472866">
    <property type="component" value="Chromosome 08"/>
</dbReference>
<dbReference type="InterPro" id="IPR050241">
    <property type="entry name" value="NAD-cap_RNA_hydrolase_NudC"/>
</dbReference>
<evidence type="ECO:0000256" key="4">
    <source>
        <dbReference type="ARBA" id="ARBA00012381"/>
    </source>
</evidence>
<dbReference type="PROSITE" id="PS51462">
    <property type="entry name" value="NUDIX"/>
    <property type="match status" value="1"/>
</dbReference>
<evidence type="ECO:0000259" key="11">
    <source>
        <dbReference type="PROSITE" id="PS51462"/>
    </source>
</evidence>
<dbReference type="SUPFAM" id="SSF55811">
    <property type="entry name" value="Nudix"/>
    <property type="match status" value="1"/>
</dbReference>
<protein>
    <recommendedName>
        <fullName evidence="4">NAD(+) diphosphatase</fullName>
        <ecNumber evidence="4">3.6.1.22</ecNumber>
    </recommendedName>
</protein>
<evidence type="ECO:0000256" key="6">
    <source>
        <dbReference type="ARBA" id="ARBA00022801"/>
    </source>
</evidence>
<evidence type="ECO:0000256" key="3">
    <source>
        <dbReference type="ARBA" id="ARBA00009595"/>
    </source>
</evidence>
<dbReference type="InterPro" id="IPR015797">
    <property type="entry name" value="NUDIX_hydrolase-like_dom_sf"/>
</dbReference>
<dbReference type="CDD" id="cd03429">
    <property type="entry name" value="NUDIX_NADH_pyrophosphatase_Nudt13"/>
    <property type="match status" value="1"/>
</dbReference>
<dbReference type="EMBL" id="CP151508">
    <property type="protein sequence ID" value="WZN63814.1"/>
    <property type="molecule type" value="Genomic_DNA"/>
</dbReference>
<accession>A0AAX4PDL8</accession>
<name>A0AAX4PDL8_9CHLO</name>
<dbReference type="Pfam" id="PF00293">
    <property type="entry name" value="NUDIX"/>
    <property type="match status" value="1"/>
</dbReference>
<dbReference type="PANTHER" id="PTHR42904:SF6">
    <property type="entry name" value="NAD-CAPPED RNA HYDROLASE NUDT12"/>
    <property type="match status" value="1"/>
</dbReference>
<comment type="similarity">
    <text evidence="3">Belongs to the Nudix hydrolase family. NudC subfamily.</text>
</comment>